<keyword evidence="2" id="KW-0560">Oxidoreductase</keyword>
<comment type="caution">
    <text evidence="2">The sequence shown here is derived from an EMBL/GenBank/DDBJ whole genome shotgun (WGS) entry which is preliminary data.</text>
</comment>
<dbReference type="Gene3D" id="3.30.70.100">
    <property type="match status" value="1"/>
</dbReference>
<evidence type="ECO:0000313" key="2">
    <source>
        <dbReference type="EMBL" id="MEW2367663.1"/>
    </source>
</evidence>
<gene>
    <name evidence="2" type="ORF">AB0887_37790</name>
</gene>
<dbReference type="GO" id="GO:0004497">
    <property type="term" value="F:monooxygenase activity"/>
    <property type="evidence" value="ECO:0007669"/>
    <property type="project" value="UniProtKB-KW"/>
</dbReference>
<proteinExistence type="predicted"/>
<name>A0ABV3M7J2_9ACTN</name>
<feature type="domain" description="ABM" evidence="1">
    <location>
        <begin position="1"/>
        <end position="91"/>
    </location>
</feature>
<dbReference type="EMBL" id="JBEYRS010000029">
    <property type="protein sequence ID" value="MEW2367663.1"/>
    <property type="molecule type" value="Genomic_DNA"/>
</dbReference>
<dbReference type="PROSITE" id="PS51725">
    <property type="entry name" value="ABM"/>
    <property type="match status" value="1"/>
</dbReference>
<protein>
    <submittedName>
        <fullName evidence="2">Antibiotic biosynthesis monooxygenase</fullName>
        <ecNumber evidence="2">1.14.-.-</ecNumber>
    </submittedName>
</protein>
<organism evidence="2 3">
    <name type="scientific">Streptomyces huasconensis</name>
    <dbReference type="NCBI Taxonomy" id="1854574"/>
    <lineage>
        <taxon>Bacteria</taxon>
        <taxon>Bacillati</taxon>
        <taxon>Actinomycetota</taxon>
        <taxon>Actinomycetes</taxon>
        <taxon>Kitasatosporales</taxon>
        <taxon>Streptomycetaceae</taxon>
        <taxon>Streptomyces</taxon>
    </lineage>
</organism>
<reference evidence="2 3" key="1">
    <citation type="submission" date="2024-06" db="EMBL/GenBank/DDBJ databases">
        <title>The Natural Products Discovery Center: Release of the First 8490 Sequenced Strains for Exploring Actinobacteria Biosynthetic Diversity.</title>
        <authorList>
            <person name="Kalkreuter E."/>
            <person name="Kautsar S.A."/>
            <person name="Yang D."/>
            <person name="Bader C.D."/>
            <person name="Teijaro C.N."/>
            <person name="Fluegel L."/>
            <person name="Davis C.M."/>
            <person name="Simpson J.R."/>
            <person name="Lauterbach L."/>
            <person name="Steele A.D."/>
            <person name="Gui C."/>
            <person name="Meng S."/>
            <person name="Li G."/>
            <person name="Viehrig K."/>
            <person name="Ye F."/>
            <person name="Su P."/>
            <person name="Kiefer A.F."/>
            <person name="Nichols A."/>
            <person name="Cepeda A.J."/>
            <person name="Yan W."/>
            <person name="Fan B."/>
            <person name="Jiang Y."/>
            <person name="Adhikari A."/>
            <person name="Zheng C.-J."/>
            <person name="Schuster L."/>
            <person name="Cowan T.M."/>
            <person name="Smanski M.J."/>
            <person name="Chevrette M.G."/>
            <person name="De Carvalho L.P.S."/>
            <person name="Shen B."/>
        </authorList>
    </citation>
    <scope>NUCLEOTIDE SEQUENCE [LARGE SCALE GENOMIC DNA]</scope>
    <source>
        <strain evidence="2 3">NPDC047833</strain>
    </source>
</reference>
<accession>A0ABV3M7J2</accession>
<sequence length="114" mass="12557">MKGEIRVLLYHSTEDTEGITAAYHQVSRAMDGVPGLLGNELLVSPYDSTEFVVVSRWASRADFDRWERGPEHKGQTAPLRPYRHPGMARPFGVYEVSAAYPAAGAGVPAGRRSR</sequence>
<dbReference type="Proteomes" id="UP001553843">
    <property type="component" value="Unassembled WGS sequence"/>
</dbReference>
<dbReference type="InterPro" id="IPR011008">
    <property type="entry name" value="Dimeric_a/b-barrel"/>
</dbReference>
<evidence type="ECO:0000313" key="3">
    <source>
        <dbReference type="Proteomes" id="UP001553843"/>
    </source>
</evidence>
<dbReference type="EC" id="1.14.-.-" evidence="2"/>
<keyword evidence="2" id="KW-0503">Monooxygenase</keyword>
<evidence type="ECO:0000259" key="1">
    <source>
        <dbReference type="PROSITE" id="PS51725"/>
    </source>
</evidence>
<dbReference type="Pfam" id="PF03992">
    <property type="entry name" value="ABM"/>
    <property type="match status" value="1"/>
</dbReference>
<dbReference type="SUPFAM" id="SSF54909">
    <property type="entry name" value="Dimeric alpha+beta barrel"/>
    <property type="match status" value="1"/>
</dbReference>
<dbReference type="RefSeq" id="WP_127910586.1">
    <property type="nucleotide sequence ID" value="NZ_JBEYRR010000001.1"/>
</dbReference>
<dbReference type="InterPro" id="IPR007138">
    <property type="entry name" value="ABM_dom"/>
</dbReference>
<keyword evidence="3" id="KW-1185">Reference proteome</keyword>